<comment type="caution">
    <text evidence="2">The sequence shown here is derived from an EMBL/GenBank/DDBJ whole genome shotgun (WGS) entry which is preliminary data.</text>
</comment>
<organism evidence="2 3">
    <name type="scientific">Polarella glacialis</name>
    <name type="common">Dinoflagellate</name>
    <dbReference type="NCBI Taxonomy" id="89957"/>
    <lineage>
        <taxon>Eukaryota</taxon>
        <taxon>Sar</taxon>
        <taxon>Alveolata</taxon>
        <taxon>Dinophyceae</taxon>
        <taxon>Suessiales</taxon>
        <taxon>Suessiaceae</taxon>
        <taxon>Polarella</taxon>
    </lineage>
</organism>
<evidence type="ECO:0000256" key="1">
    <source>
        <dbReference type="SAM" id="MobiDB-lite"/>
    </source>
</evidence>
<gene>
    <name evidence="2" type="ORF">PGLA2088_LOCUS46677</name>
</gene>
<proteinExistence type="predicted"/>
<evidence type="ECO:0000313" key="3">
    <source>
        <dbReference type="Proteomes" id="UP000626109"/>
    </source>
</evidence>
<name>A0A813LLR7_POLGL</name>
<protein>
    <submittedName>
        <fullName evidence="2">Uncharacterized protein</fullName>
    </submittedName>
</protein>
<dbReference type="Proteomes" id="UP000626109">
    <property type="component" value="Unassembled WGS sequence"/>
</dbReference>
<evidence type="ECO:0000313" key="2">
    <source>
        <dbReference type="EMBL" id="CAE8733089.1"/>
    </source>
</evidence>
<dbReference type="EMBL" id="CAJNNW010036282">
    <property type="protein sequence ID" value="CAE8733089.1"/>
    <property type="molecule type" value="Genomic_DNA"/>
</dbReference>
<feature type="region of interest" description="Disordered" evidence="1">
    <location>
        <begin position="113"/>
        <end position="160"/>
    </location>
</feature>
<dbReference type="AlphaFoldDB" id="A0A813LLR7"/>
<reference evidence="2" key="1">
    <citation type="submission" date="2021-02" db="EMBL/GenBank/DDBJ databases">
        <authorList>
            <person name="Dougan E. K."/>
            <person name="Rhodes N."/>
            <person name="Thang M."/>
            <person name="Chan C."/>
        </authorList>
    </citation>
    <scope>NUCLEOTIDE SEQUENCE</scope>
</reference>
<feature type="compositionally biased region" description="Low complexity" evidence="1">
    <location>
        <begin position="113"/>
        <end position="148"/>
    </location>
</feature>
<sequence>MLLVLTTDAGAGSLATAAYRWSGIQGSLARDQGRLLFLSFPWLNIALRASVSAFRWVACESHAGGLEKNCNNNNSNNNTLIHGKQVLAGPGSDRFHRANADRSCLNKHITTNNQTTKQQQQQQQQPQQQPQQQQQPNNKNNKQQQQQQEWRMSKYTYRPA</sequence>
<accession>A0A813LLR7</accession>